<feature type="compositionally biased region" description="Basic and acidic residues" evidence="1">
    <location>
        <begin position="47"/>
        <end position="60"/>
    </location>
</feature>
<evidence type="ECO:0000313" key="3">
    <source>
        <dbReference type="Proteomes" id="UP000013827"/>
    </source>
</evidence>
<dbReference type="Proteomes" id="UP000013827">
    <property type="component" value="Unassembled WGS sequence"/>
</dbReference>
<organism evidence="2 3">
    <name type="scientific">Emiliania huxleyi (strain CCMP1516)</name>
    <dbReference type="NCBI Taxonomy" id="280463"/>
    <lineage>
        <taxon>Eukaryota</taxon>
        <taxon>Haptista</taxon>
        <taxon>Haptophyta</taxon>
        <taxon>Prymnesiophyceae</taxon>
        <taxon>Isochrysidales</taxon>
        <taxon>Noelaerhabdaceae</taxon>
        <taxon>Emiliania</taxon>
    </lineage>
</organism>
<feature type="region of interest" description="Disordered" evidence="1">
    <location>
        <begin position="19"/>
        <end position="76"/>
    </location>
</feature>
<dbReference type="GeneID" id="17268372"/>
<protein>
    <submittedName>
        <fullName evidence="2">Uncharacterized protein</fullName>
    </submittedName>
</protein>
<dbReference type="KEGG" id="ehx:EMIHUDRAFT_432056"/>
<dbReference type="EnsemblProtists" id="EOD22825">
    <property type="protein sequence ID" value="EOD22825"/>
    <property type="gene ID" value="EMIHUDRAFT_432056"/>
</dbReference>
<proteinExistence type="predicted"/>
<dbReference type="RefSeq" id="XP_005775254.1">
    <property type="nucleotide sequence ID" value="XM_005775197.1"/>
</dbReference>
<dbReference type="PaxDb" id="2903-EOD22825"/>
<accession>A0A0D3JH40</accession>
<name>A0A0D3JH40_EMIH1</name>
<evidence type="ECO:0000313" key="2">
    <source>
        <dbReference type="EnsemblProtists" id="EOD22825"/>
    </source>
</evidence>
<dbReference type="AlphaFoldDB" id="A0A0D3JH40"/>
<reference evidence="2" key="2">
    <citation type="submission" date="2024-10" db="UniProtKB">
        <authorList>
            <consortium name="EnsemblProtists"/>
        </authorList>
    </citation>
    <scope>IDENTIFICATION</scope>
</reference>
<sequence length="265" mass="28422">MGAGDFIEFFSSALSPLGSAAAGGAGGSRLAVGEEGGAGGTSSQDGPVRERRASQERSGPDYDESDGYGAHDGQLGRPRLSRRLSRAIRHRMALPARHRRVLLLLSRADHLLSHPHRVVCTDTLVHEGHLDLLAARAGGLRDLPGRATPLALARHIWAGAPLPVARVGRGASTPPPPLVALAEKVCHEDKAERVREAAPLPPSAHRTLSYSVVSGIESRHVHGSPQPPPLHIPGTVERLKRHTLSRLERRLRRLSPQRPRPSPVL</sequence>
<keyword evidence="3" id="KW-1185">Reference proteome</keyword>
<evidence type="ECO:0000256" key="1">
    <source>
        <dbReference type="SAM" id="MobiDB-lite"/>
    </source>
</evidence>
<reference evidence="3" key="1">
    <citation type="journal article" date="2013" name="Nature">
        <title>Pan genome of the phytoplankton Emiliania underpins its global distribution.</title>
        <authorList>
            <person name="Read B.A."/>
            <person name="Kegel J."/>
            <person name="Klute M.J."/>
            <person name="Kuo A."/>
            <person name="Lefebvre S.C."/>
            <person name="Maumus F."/>
            <person name="Mayer C."/>
            <person name="Miller J."/>
            <person name="Monier A."/>
            <person name="Salamov A."/>
            <person name="Young J."/>
            <person name="Aguilar M."/>
            <person name="Claverie J.M."/>
            <person name="Frickenhaus S."/>
            <person name="Gonzalez K."/>
            <person name="Herman E.K."/>
            <person name="Lin Y.C."/>
            <person name="Napier J."/>
            <person name="Ogata H."/>
            <person name="Sarno A.F."/>
            <person name="Shmutz J."/>
            <person name="Schroeder D."/>
            <person name="de Vargas C."/>
            <person name="Verret F."/>
            <person name="von Dassow P."/>
            <person name="Valentin K."/>
            <person name="Van de Peer Y."/>
            <person name="Wheeler G."/>
            <person name="Dacks J.B."/>
            <person name="Delwiche C.F."/>
            <person name="Dyhrman S.T."/>
            <person name="Glockner G."/>
            <person name="John U."/>
            <person name="Richards T."/>
            <person name="Worden A.Z."/>
            <person name="Zhang X."/>
            <person name="Grigoriev I.V."/>
            <person name="Allen A.E."/>
            <person name="Bidle K."/>
            <person name="Borodovsky M."/>
            <person name="Bowler C."/>
            <person name="Brownlee C."/>
            <person name="Cock J.M."/>
            <person name="Elias M."/>
            <person name="Gladyshev V.N."/>
            <person name="Groth M."/>
            <person name="Guda C."/>
            <person name="Hadaegh A."/>
            <person name="Iglesias-Rodriguez M.D."/>
            <person name="Jenkins J."/>
            <person name="Jones B.M."/>
            <person name="Lawson T."/>
            <person name="Leese F."/>
            <person name="Lindquist E."/>
            <person name="Lobanov A."/>
            <person name="Lomsadze A."/>
            <person name="Malik S.B."/>
            <person name="Marsh M.E."/>
            <person name="Mackinder L."/>
            <person name="Mock T."/>
            <person name="Mueller-Roeber B."/>
            <person name="Pagarete A."/>
            <person name="Parker M."/>
            <person name="Probert I."/>
            <person name="Quesneville H."/>
            <person name="Raines C."/>
            <person name="Rensing S.A."/>
            <person name="Riano-Pachon D.M."/>
            <person name="Richier S."/>
            <person name="Rokitta S."/>
            <person name="Shiraiwa Y."/>
            <person name="Soanes D.M."/>
            <person name="van der Giezen M."/>
            <person name="Wahlund T.M."/>
            <person name="Williams B."/>
            <person name="Wilson W."/>
            <person name="Wolfe G."/>
            <person name="Wurch L.L."/>
        </authorList>
    </citation>
    <scope>NUCLEOTIDE SEQUENCE</scope>
</reference>
<dbReference type="HOGENOM" id="CLU_1051433_0_0_1"/>